<evidence type="ECO:0000256" key="14">
    <source>
        <dbReference type="PIRSR" id="PIRSR000112-3"/>
    </source>
</evidence>
<keyword evidence="9 11" id="KW-0594">Phospholipid biosynthesis</keyword>
<dbReference type="GeneID" id="1455022"/>
<feature type="binding site" evidence="11">
    <location>
        <position position="124"/>
    </location>
    <ligand>
        <name>substrate</name>
    </ligand>
</feature>
<evidence type="ECO:0000313" key="31">
    <source>
        <dbReference type="Proteomes" id="UP000267993"/>
    </source>
</evidence>
<dbReference type="HAMAP" id="MF_00497_A">
    <property type="entry name" value="G1P_dehydrogenase_A"/>
    <property type="match status" value="1"/>
</dbReference>
<reference evidence="16" key="5">
    <citation type="submission" date="2018-10" db="EMBL/GenBank/DDBJ databases">
        <authorList>
            <person name="McCarthy S."/>
            <person name="Gradnigo J."/>
            <person name="Johnson T."/>
            <person name="Payne S."/>
            <person name="Lipzen A."/>
            <person name="Schackwitz W."/>
            <person name="Martin J."/>
            <person name="Moriyama E."/>
            <person name="Blum P."/>
        </authorList>
    </citation>
    <scope>NUCLEOTIDE SEQUENCE</scope>
    <source>
        <strain evidence="15">SARC-B</strain>
        <strain evidence="16">SARC-C</strain>
        <strain evidence="17">SULA</strain>
    </source>
</reference>
<dbReference type="Proteomes" id="UP000267993">
    <property type="component" value="Chromosome"/>
</dbReference>
<dbReference type="Proteomes" id="UP000275843">
    <property type="component" value="Chromosome"/>
</dbReference>
<sequence length="351" mass="38484">MNVKEHVISLPRRVFVGHDIVYDISIYFSQLGVTPPFLIVTGTKYTKKIADKVIENLPKDAKYEVVEIDSATLDDVYMVEEVIKRISPSLLLGIGGGKVIDVTKYAAFRNSLEFVSIPTSPSHDGITSPFASIKGLQKPVSVKAKEPLAIIADIEILSLSPRRLINAGIGDTIGKIIAVRDWKLAAKLRGEYYGDYTASLALMSAKHAFQCTKIINKDIKYGVRMLMEALISSGVAMGMAGSTRPASGSEHLFAHAVELIHPEGILHGELVGLGTIIMAYLHGINWKIIRNRLKKIGFPVKAKDLGLSDEEVIKALTIAHTIRPERYTILGDRGLTWSSAEKIARVTKIID</sequence>
<keyword evidence="5 11" id="KW-0521">NADP</keyword>
<dbReference type="Pfam" id="PF13685">
    <property type="entry name" value="Fe-ADH_2"/>
    <property type="match status" value="1"/>
</dbReference>
<feature type="binding site" evidence="12">
    <location>
        <position position="251"/>
    </location>
    <ligand>
        <name>glycerol</name>
        <dbReference type="ChEBI" id="CHEBI:17754"/>
    </ligand>
</feature>
<dbReference type="PIRSF" id="PIRSF000112">
    <property type="entry name" value="Glycerol_dehydrogenase"/>
    <property type="match status" value="1"/>
</dbReference>
<comment type="cofactor">
    <cofactor evidence="11 12">
        <name>Zn(2+)</name>
        <dbReference type="ChEBI" id="CHEBI:29105"/>
    </cofactor>
    <text evidence="11 12">Binds 1 zinc ion per subunit.</text>
</comment>
<comment type="function">
    <text evidence="11">Catalyzes the NAD(P)H-dependent reduction of dihydroxyacetonephosphate (DHAP or glycerone phosphate) to glycerol 1-phosphate (G1P). The G1P thus generated is used as the glycerophosphate backbone of phospholipids in the cellular membranes of Archaea.</text>
</comment>
<feature type="binding site" evidence="13">
    <location>
        <position position="124"/>
    </location>
    <ligand>
        <name>glycerol</name>
        <dbReference type="ChEBI" id="CHEBI:17754"/>
    </ligand>
</feature>
<dbReference type="SMR" id="A0A0E3MD35"/>
<reference evidence="31 32" key="4">
    <citation type="journal article" date="2018" name="Proc. Natl. Acad. Sci. U.S.A.">
        <title>Nonmutational mechanism of inheritance in the Archaeon Sulfolobus solfataricus.</title>
        <authorList>
            <person name="Payne S."/>
            <person name="McCarthy S."/>
            <person name="Johnson T."/>
            <person name="North E."/>
            <person name="Blum P."/>
        </authorList>
    </citation>
    <scope>NUCLEOTIDE SEQUENCE [LARGE SCALE GENOMIC DNA]</scope>
    <source>
        <strain evidence="19 31">SARC-H</strain>
        <strain evidence="20 35">SARC-I</strain>
        <strain evidence="22 36">SARC-N</strain>
        <strain evidence="23 37">SARC-O</strain>
        <strain evidence="24 32">SUL120</strain>
        <strain evidence="18 33">SULG</strain>
        <strain evidence="21 34">SULM</strain>
    </source>
</reference>
<keyword evidence="2 11" id="KW-0444">Lipid biosynthesis</keyword>
<feature type="binding site" evidence="12">
    <location>
        <position position="267"/>
    </location>
    <ligand>
        <name>glycerol</name>
        <dbReference type="ChEBI" id="CHEBI:17754"/>
    </ligand>
</feature>
<evidence type="ECO:0000313" key="35">
    <source>
        <dbReference type="Proteomes" id="UP000275843"/>
    </source>
</evidence>
<comment type="subcellular location">
    <subcellularLocation>
        <location evidence="11">Cytoplasm</location>
    </subcellularLocation>
</comment>
<dbReference type="EMBL" id="CP033237">
    <property type="protein sequence ID" value="AZF73797.1"/>
    <property type="molecule type" value="Genomic_DNA"/>
</dbReference>
<evidence type="ECO:0000256" key="9">
    <source>
        <dbReference type="ARBA" id="ARBA00023209"/>
    </source>
</evidence>
<dbReference type="Gene3D" id="3.40.50.1970">
    <property type="match status" value="1"/>
</dbReference>
<organism evidence="16 27">
    <name type="scientific">Saccharolobus solfataricus</name>
    <name type="common">Sulfolobus solfataricus</name>
    <dbReference type="NCBI Taxonomy" id="2287"/>
    <lineage>
        <taxon>Archaea</taxon>
        <taxon>Thermoproteota</taxon>
        <taxon>Thermoprotei</taxon>
        <taxon>Sulfolobales</taxon>
        <taxon>Sulfolobaceae</taxon>
        <taxon>Saccharolobus</taxon>
    </lineage>
</organism>
<evidence type="ECO:0000313" key="17">
    <source>
        <dbReference type="EMBL" id="AKA79469.1"/>
    </source>
</evidence>
<evidence type="ECO:0000256" key="2">
    <source>
        <dbReference type="ARBA" id="ARBA00022516"/>
    </source>
</evidence>
<evidence type="ECO:0000256" key="7">
    <source>
        <dbReference type="ARBA" id="ARBA00023027"/>
    </source>
</evidence>
<dbReference type="GeneID" id="44129760"/>
<comment type="similarity">
    <text evidence="11">Belongs to the glycerol-1-phosphate dehydrogenase family.</text>
</comment>
<evidence type="ECO:0000313" key="23">
    <source>
        <dbReference type="EMBL" id="AZF81633.1"/>
    </source>
</evidence>
<dbReference type="Proteomes" id="UP000278715">
    <property type="component" value="Chromosome"/>
</dbReference>
<evidence type="ECO:0000313" key="18">
    <source>
        <dbReference type="EMBL" id="AZF68557.1"/>
    </source>
</evidence>
<dbReference type="KEGG" id="ssof:SULC_1844"/>
<dbReference type="CDD" id="cd08173">
    <property type="entry name" value="Gro1PDH"/>
    <property type="match status" value="1"/>
</dbReference>
<dbReference type="InterPro" id="IPR023002">
    <property type="entry name" value="G1P_dehydrogenase_arc"/>
</dbReference>
<feature type="binding site" evidence="11">
    <location>
        <position position="255"/>
    </location>
    <ligand>
        <name>substrate</name>
    </ligand>
</feature>
<dbReference type="GO" id="GO:0008654">
    <property type="term" value="P:phospholipid biosynthetic process"/>
    <property type="evidence" value="ECO:0007669"/>
    <property type="project" value="UniProtKB-KW"/>
</dbReference>
<accession>A0A0E3MD35</accession>
<dbReference type="EMBL" id="CP033236">
    <property type="protein sequence ID" value="AZF71177.1"/>
    <property type="molecule type" value="Genomic_DNA"/>
</dbReference>
<dbReference type="KEGG" id="ssol:SULB_1846"/>
<keyword evidence="6 11" id="KW-0560">Oxidoreductase</keyword>
<evidence type="ECO:0000313" key="26">
    <source>
        <dbReference type="EMBL" id="SAI84339.1"/>
    </source>
</evidence>
<evidence type="ECO:0000256" key="8">
    <source>
        <dbReference type="ARBA" id="ARBA00023098"/>
    </source>
</evidence>
<evidence type="ECO:0000313" key="33">
    <source>
        <dbReference type="Proteomes" id="UP000273194"/>
    </source>
</evidence>
<dbReference type="NCBIfam" id="NF002022">
    <property type="entry name" value="PRK00843.1"/>
    <property type="match status" value="1"/>
</dbReference>
<evidence type="ECO:0000313" key="36">
    <source>
        <dbReference type="Proteomes" id="UP000278715"/>
    </source>
</evidence>
<dbReference type="EMBL" id="CP011055">
    <property type="protein sequence ID" value="AKA74078.1"/>
    <property type="molecule type" value="Genomic_DNA"/>
</dbReference>
<evidence type="ECO:0000256" key="6">
    <source>
        <dbReference type="ARBA" id="ARBA00023002"/>
    </source>
</evidence>
<evidence type="ECO:0000313" key="19">
    <source>
        <dbReference type="EMBL" id="AZF71177.1"/>
    </source>
</evidence>
<evidence type="ECO:0000313" key="16">
    <source>
        <dbReference type="EMBL" id="AKA76775.1"/>
    </source>
</evidence>
<dbReference type="OrthoDB" id="8656at2157"/>
<dbReference type="Proteomes" id="UP000273194">
    <property type="component" value="Chromosome"/>
</dbReference>
<dbReference type="Proteomes" id="UP000282269">
    <property type="component" value="Chromosome"/>
</dbReference>
<dbReference type="EMBL" id="CP050869">
    <property type="protein sequence ID" value="QPG51023.1"/>
    <property type="molecule type" value="Genomic_DNA"/>
</dbReference>
<evidence type="ECO:0000313" key="20">
    <source>
        <dbReference type="EMBL" id="AZF73797.1"/>
    </source>
</evidence>
<dbReference type="GO" id="GO:0005737">
    <property type="term" value="C:cytoplasm"/>
    <property type="evidence" value="ECO:0007669"/>
    <property type="project" value="UniProtKB-SubCell"/>
</dbReference>
<dbReference type="Proteomes" id="UP000273443">
    <property type="component" value="Chromosome"/>
</dbReference>
<dbReference type="EC" id="1.1.1.261" evidence="11"/>
<evidence type="ECO:0000313" key="29">
    <source>
        <dbReference type="Proteomes" id="UP000033106"/>
    </source>
</evidence>
<dbReference type="InterPro" id="IPR016205">
    <property type="entry name" value="Glycerol_DH"/>
</dbReference>
<protein>
    <recommendedName>
        <fullName evidence="11">Glycerol-1-phosphate dehydrogenase [NAD(P)+]</fullName>
        <shortName evidence="11">G1P dehydrogenase</shortName>
        <shortName evidence="11">G1PDH</shortName>
        <ecNumber evidence="11">1.1.1.261</ecNumber>
    </recommendedName>
    <alternativeName>
        <fullName evidence="11">Enantiomeric glycerophosphate synthase</fullName>
    </alternativeName>
    <alternativeName>
        <fullName evidence="11">sn-glycerol-1-phosphate dehydrogenase</fullName>
    </alternativeName>
</protein>
<evidence type="ECO:0000313" key="32">
    <source>
        <dbReference type="Proteomes" id="UP000269431"/>
    </source>
</evidence>
<evidence type="ECO:0000256" key="5">
    <source>
        <dbReference type="ARBA" id="ARBA00022857"/>
    </source>
</evidence>
<dbReference type="PANTHER" id="PTHR43616:SF5">
    <property type="entry name" value="GLYCEROL DEHYDROGENASE 1"/>
    <property type="match status" value="1"/>
</dbReference>
<dbReference type="Gene3D" id="1.20.1090.10">
    <property type="entry name" value="Dehydroquinate synthase-like - alpha domain"/>
    <property type="match status" value="1"/>
</dbReference>
<dbReference type="InterPro" id="IPR032837">
    <property type="entry name" value="G1PDH"/>
</dbReference>
<evidence type="ECO:0000313" key="15">
    <source>
        <dbReference type="EMBL" id="AKA74078.1"/>
    </source>
</evidence>
<feature type="binding site" evidence="11">
    <location>
        <position position="171"/>
    </location>
    <ligand>
        <name>Zn(2+)</name>
        <dbReference type="ChEBI" id="CHEBI:29105"/>
        <note>catalytic</note>
    </ligand>
</feature>
<evidence type="ECO:0000313" key="34">
    <source>
        <dbReference type="Proteomes" id="UP000273443"/>
    </source>
</evidence>
<feature type="binding site" evidence="12">
    <location>
        <position position="171"/>
    </location>
    <ligand>
        <name>glycerol</name>
        <dbReference type="ChEBI" id="CHEBI:17754"/>
    </ligand>
</feature>
<dbReference type="EMBL" id="CP033239">
    <property type="protein sequence ID" value="AZF79028.1"/>
    <property type="molecule type" value="Genomic_DNA"/>
</dbReference>
<comment type="catalytic activity">
    <reaction evidence="11">
        <text>sn-glycerol 1-phosphate + NAD(+) = dihydroxyacetone phosphate + NADH + H(+)</text>
        <dbReference type="Rhea" id="RHEA:21412"/>
        <dbReference type="ChEBI" id="CHEBI:15378"/>
        <dbReference type="ChEBI" id="CHEBI:57540"/>
        <dbReference type="ChEBI" id="CHEBI:57642"/>
        <dbReference type="ChEBI" id="CHEBI:57685"/>
        <dbReference type="ChEBI" id="CHEBI:57945"/>
        <dbReference type="EC" id="1.1.1.261"/>
    </reaction>
</comment>
<evidence type="ECO:0000313" key="38">
    <source>
        <dbReference type="Proteomes" id="UP000594632"/>
    </source>
</evidence>
<dbReference type="Proteomes" id="UP000076770">
    <property type="component" value="Chromosome i"/>
</dbReference>
<dbReference type="EMBL" id="LT549890">
    <property type="protein sequence ID" value="SAI84339.1"/>
    <property type="molecule type" value="Genomic_DNA"/>
</dbReference>
<keyword evidence="4 11" id="KW-0862">Zinc</keyword>
<evidence type="ECO:0000256" key="10">
    <source>
        <dbReference type="ARBA" id="ARBA00023264"/>
    </source>
</evidence>
<evidence type="ECO:0000313" key="27">
    <source>
        <dbReference type="Proteomes" id="UP000033057"/>
    </source>
</evidence>
<evidence type="ECO:0000313" key="25">
    <source>
        <dbReference type="EMBL" id="QPG51023.1"/>
    </source>
</evidence>
<dbReference type="OMA" id="GVGTIMM"/>
<evidence type="ECO:0000313" key="24">
    <source>
        <dbReference type="EMBL" id="AZF84209.1"/>
    </source>
</evidence>
<dbReference type="PATRIC" id="fig|2287.6.peg.1902"/>
<evidence type="ECO:0000313" key="21">
    <source>
        <dbReference type="EMBL" id="AZF76420.1"/>
    </source>
</evidence>
<dbReference type="PANTHER" id="PTHR43616">
    <property type="entry name" value="GLYCEROL DEHYDROGENASE"/>
    <property type="match status" value="1"/>
</dbReference>
<evidence type="ECO:0000313" key="37">
    <source>
        <dbReference type="Proteomes" id="UP000282269"/>
    </source>
</evidence>
<dbReference type="GO" id="GO:0046872">
    <property type="term" value="F:metal ion binding"/>
    <property type="evidence" value="ECO:0007669"/>
    <property type="project" value="UniProtKB-KW"/>
</dbReference>
<dbReference type="EMBL" id="CP033241">
    <property type="protein sequence ID" value="AZF84209.1"/>
    <property type="molecule type" value="Genomic_DNA"/>
</dbReference>
<keyword evidence="1 11" id="KW-0963">Cytoplasm</keyword>
<evidence type="ECO:0000313" key="30">
    <source>
        <dbReference type="Proteomes" id="UP000076770"/>
    </source>
</evidence>
<dbReference type="Proteomes" id="UP000033085">
    <property type="component" value="Chromosome"/>
</dbReference>
<comment type="catalytic activity">
    <reaction evidence="11">
        <text>sn-glycerol 1-phosphate + NADP(+) = dihydroxyacetone phosphate + NADPH + H(+)</text>
        <dbReference type="Rhea" id="RHEA:21416"/>
        <dbReference type="ChEBI" id="CHEBI:15378"/>
        <dbReference type="ChEBI" id="CHEBI:57642"/>
        <dbReference type="ChEBI" id="CHEBI:57685"/>
        <dbReference type="ChEBI" id="CHEBI:57783"/>
        <dbReference type="ChEBI" id="CHEBI:58349"/>
        <dbReference type="EC" id="1.1.1.261"/>
    </reaction>
</comment>
<reference evidence="25 38" key="6">
    <citation type="journal article" date="2020" name="Nat. Commun.">
        <title>The structures of two archaeal type IV pili illuminate evolutionary relationships.</title>
        <authorList>
            <person name="Wang F."/>
            <person name="Baquero D.P."/>
            <person name="Su Z."/>
            <person name="Beltran L.C."/>
            <person name="Prangishvili D."/>
            <person name="Krupovic M."/>
            <person name="Egelman E.H."/>
        </authorList>
    </citation>
    <scope>NUCLEOTIDE SEQUENCE [LARGE SCALE GENOMIC DNA]</scope>
    <source>
        <strain evidence="25 38">POZ149</strain>
    </source>
</reference>
<dbReference type="RefSeq" id="WP_009991342.1">
    <property type="nucleotide sequence ID" value="NZ_CP011055.2"/>
</dbReference>
<dbReference type="EMBL" id="CP033235">
    <property type="protein sequence ID" value="AZF68557.1"/>
    <property type="molecule type" value="Genomic_DNA"/>
</dbReference>
<evidence type="ECO:0000256" key="13">
    <source>
        <dbReference type="PIRSR" id="PIRSR000112-2"/>
    </source>
</evidence>
<feature type="binding site" evidence="11 14">
    <location>
        <begin position="119"/>
        <end position="122"/>
    </location>
    <ligand>
        <name>NAD(+)</name>
        <dbReference type="ChEBI" id="CHEBI:57540"/>
    </ligand>
</feature>
<keyword evidence="8 11" id="KW-0443">Lipid metabolism</keyword>
<evidence type="ECO:0000313" key="28">
    <source>
        <dbReference type="Proteomes" id="UP000033085"/>
    </source>
</evidence>
<feature type="binding site" evidence="11">
    <location>
        <position position="171"/>
    </location>
    <ligand>
        <name>substrate</name>
    </ligand>
</feature>
<keyword evidence="10 11" id="KW-1208">Phospholipid metabolism</keyword>
<dbReference type="GO" id="GO:0050492">
    <property type="term" value="F:glycerol-1-phosphate dehydrogenase [NAD(P)+] activity"/>
    <property type="evidence" value="ECO:0007669"/>
    <property type="project" value="UniProtKB-UniRule"/>
</dbReference>
<dbReference type="Proteomes" id="UP000033057">
    <property type="component" value="Chromosome"/>
</dbReference>
<evidence type="ECO:0000256" key="4">
    <source>
        <dbReference type="ARBA" id="ARBA00022833"/>
    </source>
</evidence>
<dbReference type="EMBL" id="CP011057">
    <property type="protein sequence ID" value="AKA79469.1"/>
    <property type="molecule type" value="Genomic_DNA"/>
</dbReference>
<feature type="binding site" evidence="11 14">
    <location>
        <begin position="97"/>
        <end position="101"/>
    </location>
    <ligand>
        <name>NAD(+)</name>
        <dbReference type="ChEBI" id="CHEBI:57540"/>
    </ligand>
</feature>
<evidence type="ECO:0000313" key="22">
    <source>
        <dbReference type="EMBL" id="AZF79028.1"/>
    </source>
</evidence>
<dbReference type="KEGG" id="ssoa:SULA_1845"/>
<keyword evidence="7 11" id="KW-0520">NAD</keyword>
<dbReference type="Proteomes" id="UP000594632">
    <property type="component" value="Chromosome"/>
</dbReference>
<evidence type="ECO:0000256" key="11">
    <source>
        <dbReference type="HAMAP-Rule" id="MF_00497"/>
    </source>
</evidence>
<reference evidence="26" key="3">
    <citation type="submission" date="2016-04" db="EMBL/GenBank/DDBJ databases">
        <authorList>
            <person name="Evans L.H."/>
            <person name="Alamgir A."/>
            <person name="Owens N."/>
            <person name="Weber N.D."/>
            <person name="Virtaneva K."/>
            <person name="Barbian K."/>
            <person name="Babar A."/>
            <person name="Rosenke K."/>
        </authorList>
    </citation>
    <scope>NUCLEOTIDE SEQUENCE</scope>
    <source>
        <strain evidence="26">P1</strain>
    </source>
</reference>
<evidence type="ECO:0000256" key="3">
    <source>
        <dbReference type="ARBA" id="ARBA00022723"/>
    </source>
</evidence>
<feature type="binding site" evidence="11">
    <location>
        <position position="267"/>
    </location>
    <ligand>
        <name>Zn(2+)</name>
        <dbReference type="ChEBI" id="CHEBI:29105"/>
        <note>catalytic</note>
    </ligand>
</feature>
<dbReference type="EMBL" id="CP033240">
    <property type="protein sequence ID" value="AZF81633.1"/>
    <property type="molecule type" value="Genomic_DNA"/>
</dbReference>
<feature type="binding site" evidence="11 14">
    <location>
        <position position="128"/>
    </location>
    <ligand>
        <name>NAD(+)</name>
        <dbReference type="ChEBI" id="CHEBI:57540"/>
    </ligand>
</feature>
<dbReference type="EMBL" id="CP011056">
    <property type="protein sequence ID" value="AKA76775.1"/>
    <property type="molecule type" value="Genomic_DNA"/>
</dbReference>
<keyword evidence="3 11" id="KW-0479">Metal-binding</keyword>
<comment type="pathway">
    <text evidence="11">Membrane lipid metabolism; glycerophospholipid metabolism.</text>
</comment>
<feature type="binding site" evidence="11">
    <location>
        <position position="251"/>
    </location>
    <ligand>
        <name>Zn(2+)</name>
        <dbReference type="ChEBI" id="CHEBI:29105"/>
        <note>catalytic</note>
    </ligand>
</feature>
<comment type="subunit">
    <text evidence="11">Homodimer.</text>
</comment>
<name>A0A0E3MD35_SACSO</name>
<dbReference type="EMBL" id="CP033238">
    <property type="protein sequence ID" value="AZF76420.1"/>
    <property type="molecule type" value="Genomic_DNA"/>
</dbReference>
<dbReference type="UniPathway" id="UPA00940"/>
<dbReference type="SUPFAM" id="SSF56796">
    <property type="entry name" value="Dehydroquinate synthase-like"/>
    <property type="match status" value="1"/>
</dbReference>
<gene>
    <name evidence="11" type="primary">egsA</name>
    <name evidence="25" type="ORF">HFC64_15420</name>
    <name evidence="26" type="ORF">SSOP1_0785</name>
    <name evidence="17" type="ORF">SULA_1845</name>
    <name evidence="15" type="ORF">SULB_1846</name>
    <name evidence="16" type="ORF">SULC_1844</name>
    <name evidence="18" type="ORF">SULG_09265</name>
    <name evidence="19" type="ORF">SULH_09265</name>
    <name evidence="20" type="ORF">SULI_09265</name>
    <name evidence="21" type="ORF">SULM_09255</name>
    <name evidence="22" type="ORF">SULN_09255</name>
    <name evidence="23" type="ORF">SULO_09265</name>
    <name evidence="24" type="ORF">SULZ_09190</name>
</gene>
<dbReference type="AlphaFoldDB" id="A0A0E3MD35"/>
<evidence type="ECO:0000256" key="12">
    <source>
        <dbReference type="PIRSR" id="PIRSR000112-1"/>
    </source>
</evidence>
<proteinExistence type="inferred from homology"/>
<reference evidence="27 28" key="1">
    <citation type="journal article" date="2015" name="Genome Announc.">
        <title>Complete Genome Sequence of Sulfolobus solfataricus Strain 98/2 and Evolved Derivatives.</title>
        <authorList>
            <person name="McCarthy S."/>
            <person name="Gradnigo J."/>
            <person name="Johnson T."/>
            <person name="Payne S."/>
            <person name="Lipzen A."/>
            <person name="Martin J."/>
            <person name="Schackwitz W."/>
            <person name="Moriyama E."/>
            <person name="Blum P."/>
        </authorList>
    </citation>
    <scope>NUCLEOTIDE SEQUENCE [LARGE SCALE GENOMIC DNA]</scope>
    <source>
        <strain evidence="27">98/2 SULC</strain>
        <strain evidence="15">SARC-B</strain>
        <strain evidence="16">SARC-C</strain>
        <strain evidence="17 29">SULA</strain>
        <strain evidence="28">SULB</strain>
    </source>
</reference>
<evidence type="ECO:0000256" key="1">
    <source>
        <dbReference type="ARBA" id="ARBA00022490"/>
    </source>
</evidence>
<dbReference type="Proteomes" id="UP000033106">
    <property type="component" value="Chromosome"/>
</dbReference>
<reference evidence="30" key="2">
    <citation type="submission" date="2016-04" db="EMBL/GenBank/DDBJ databases">
        <authorList>
            <person name="Shah S.A."/>
            <person name="Garrett R.A."/>
        </authorList>
    </citation>
    <scope>NUCLEOTIDE SEQUENCE [LARGE SCALE GENOMIC DNA]</scope>
    <source>
        <strain evidence="30">ATCC 35091 / DSM 1616 / JCM 8930 / NBRC 15331 / P1</strain>
    </source>
</reference>
<dbReference type="GO" id="GO:0006650">
    <property type="term" value="P:glycerophospholipid metabolic process"/>
    <property type="evidence" value="ECO:0007669"/>
    <property type="project" value="UniProtKB-UniRule"/>
</dbReference>
<dbReference type="Proteomes" id="UP000269431">
    <property type="component" value="Chromosome"/>
</dbReference>